<gene>
    <name evidence="3" type="ORF">QBC38DRAFT_439533</name>
</gene>
<dbReference type="EMBL" id="MU865290">
    <property type="protein sequence ID" value="KAK4231871.1"/>
    <property type="molecule type" value="Genomic_DNA"/>
</dbReference>
<comment type="caution">
    <text evidence="3">The sequence shown here is derived from an EMBL/GenBank/DDBJ whole genome shotgun (WGS) entry which is preliminary data.</text>
</comment>
<feature type="transmembrane region" description="Helical" evidence="2">
    <location>
        <begin position="39"/>
        <end position="62"/>
    </location>
</feature>
<keyword evidence="2" id="KW-1133">Transmembrane helix</keyword>
<feature type="region of interest" description="Disordered" evidence="1">
    <location>
        <begin position="72"/>
        <end position="110"/>
    </location>
</feature>
<organism evidence="3 4">
    <name type="scientific">Podospora fimiseda</name>
    <dbReference type="NCBI Taxonomy" id="252190"/>
    <lineage>
        <taxon>Eukaryota</taxon>
        <taxon>Fungi</taxon>
        <taxon>Dikarya</taxon>
        <taxon>Ascomycota</taxon>
        <taxon>Pezizomycotina</taxon>
        <taxon>Sordariomycetes</taxon>
        <taxon>Sordariomycetidae</taxon>
        <taxon>Sordariales</taxon>
        <taxon>Podosporaceae</taxon>
        <taxon>Podospora</taxon>
    </lineage>
</organism>
<accession>A0AAN7H219</accession>
<protein>
    <submittedName>
        <fullName evidence="3">Uncharacterized protein</fullName>
    </submittedName>
</protein>
<dbReference type="AlphaFoldDB" id="A0AAN7H219"/>
<evidence type="ECO:0000313" key="3">
    <source>
        <dbReference type="EMBL" id="KAK4231871.1"/>
    </source>
</evidence>
<keyword evidence="2" id="KW-0812">Transmembrane</keyword>
<keyword evidence="2" id="KW-0472">Membrane</keyword>
<sequence>MPHHNQQETKSSGTTQPSQLFKLKVEVRVNAPLTLPGGIVILAGTILPVGTVVPFGFLTNFVEAVKTPVKQSNVNNNSDGNHQKPAHNHVDVSDTSDTSENDDDSEEFDSEFDWLTEDVAALRRRIMMAIRDQLSATPRNNSLERKKHGVQKNKWTFNAREFQSPP</sequence>
<reference evidence="3" key="1">
    <citation type="journal article" date="2023" name="Mol. Phylogenet. Evol.">
        <title>Genome-scale phylogeny and comparative genomics of the fungal order Sordariales.</title>
        <authorList>
            <person name="Hensen N."/>
            <person name="Bonometti L."/>
            <person name="Westerberg I."/>
            <person name="Brannstrom I.O."/>
            <person name="Guillou S."/>
            <person name="Cros-Aarteil S."/>
            <person name="Calhoun S."/>
            <person name="Haridas S."/>
            <person name="Kuo A."/>
            <person name="Mondo S."/>
            <person name="Pangilinan J."/>
            <person name="Riley R."/>
            <person name="LaButti K."/>
            <person name="Andreopoulos B."/>
            <person name="Lipzen A."/>
            <person name="Chen C."/>
            <person name="Yan M."/>
            <person name="Daum C."/>
            <person name="Ng V."/>
            <person name="Clum A."/>
            <person name="Steindorff A."/>
            <person name="Ohm R.A."/>
            <person name="Martin F."/>
            <person name="Silar P."/>
            <person name="Natvig D.O."/>
            <person name="Lalanne C."/>
            <person name="Gautier V."/>
            <person name="Ament-Velasquez S.L."/>
            <person name="Kruys A."/>
            <person name="Hutchinson M.I."/>
            <person name="Powell A.J."/>
            <person name="Barry K."/>
            <person name="Miller A.N."/>
            <person name="Grigoriev I.V."/>
            <person name="Debuchy R."/>
            <person name="Gladieux P."/>
            <person name="Hiltunen Thoren M."/>
            <person name="Johannesson H."/>
        </authorList>
    </citation>
    <scope>NUCLEOTIDE SEQUENCE</scope>
    <source>
        <strain evidence="3">CBS 990.96</strain>
    </source>
</reference>
<name>A0AAN7H219_9PEZI</name>
<evidence type="ECO:0000256" key="1">
    <source>
        <dbReference type="SAM" id="MobiDB-lite"/>
    </source>
</evidence>
<feature type="compositionally biased region" description="Acidic residues" evidence="1">
    <location>
        <begin position="97"/>
        <end position="110"/>
    </location>
</feature>
<reference evidence="3" key="2">
    <citation type="submission" date="2023-05" db="EMBL/GenBank/DDBJ databases">
        <authorList>
            <consortium name="Lawrence Berkeley National Laboratory"/>
            <person name="Steindorff A."/>
            <person name="Hensen N."/>
            <person name="Bonometti L."/>
            <person name="Westerberg I."/>
            <person name="Brannstrom I.O."/>
            <person name="Guillou S."/>
            <person name="Cros-Aarteil S."/>
            <person name="Calhoun S."/>
            <person name="Haridas S."/>
            <person name="Kuo A."/>
            <person name="Mondo S."/>
            <person name="Pangilinan J."/>
            <person name="Riley R."/>
            <person name="Labutti K."/>
            <person name="Andreopoulos B."/>
            <person name="Lipzen A."/>
            <person name="Chen C."/>
            <person name="Yanf M."/>
            <person name="Daum C."/>
            <person name="Ng V."/>
            <person name="Clum A."/>
            <person name="Ohm R."/>
            <person name="Martin F."/>
            <person name="Silar P."/>
            <person name="Natvig D."/>
            <person name="Lalanne C."/>
            <person name="Gautier V."/>
            <person name="Ament-Velasquez S.L."/>
            <person name="Kruys A."/>
            <person name="Hutchinson M.I."/>
            <person name="Powell A.J."/>
            <person name="Barry K."/>
            <person name="Miller A.N."/>
            <person name="Grigoriev I.V."/>
            <person name="Debuchy R."/>
            <person name="Gladieux P."/>
            <person name="Thoren M.H."/>
            <person name="Johannesson H."/>
        </authorList>
    </citation>
    <scope>NUCLEOTIDE SEQUENCE</scope>
    <source>
        <strain evidence="3">CBS 990.96</strain>
    </source>
</reference>
<evidence type="ECO:0000256" key="2">
    <source>
        <dbReference type="SAM" id="Phobius"/>
    </source>
</evidence>
<feature type="region of interest" description="Disordered" evidence="1">
    <location>
        <begin position="134"/>
        <end position="166"/>
    </location>
</feature>
<keyword evidence="4" id="KW-1185">Reference proteome</keyword>
<dbReference type="Proteomes" id="UP001301958">
    <property type="component" value="Unassembled WGS sequence"/>
</dbReference>
<evidence type="ECO:0000313" key="4">
    <source>
        <dbReference type="Proteomes" id="UP001301958"/>
    </source>
</evidence>
<proteinExistence type="predicted"/>